<keyword evidence="1" id="KW-0614">Plasmid</keyword>
<accession>A0A4P7L6H1</accession>
<proteinExistence type="predicted"/>
<reference evidence="1 2" key="1">
    <citation type="submission" date="2019-03" db="EMBL/GenBank/DDBJ databases">
        <title>Long-read sequencing reveals hyperdense prophage content in a complex bacterial symbiont genome.</title>
        <authorList>
            <person name="Frost C.L."/>
            <person name="Siozios S."/>
            <person name="Nadal-Jimenez P."/>
            <person name="Brockhurst M.A."/>
            <person name="King K.C."/>
            <person name="Darby A.C."/>
            <person name="Hurst G.D.D."/>
        </authorList>
    </citation>
    <scope>NUCLEOTIDE SEQUENCE [LARGE SCALE GENOMIC DNA]</scope>
    <source>
        <strain evidence="1 2">FIN</strain>
        <plasmid evidence="2">parsfin2</plasmid>
    </source>
</reference>
<dbReference type="AlphaFoldDB" id="A0A4P7L6H1"/>
<evidence type="ECO:0000313" key="2">
    <source>
        <dbReference type="Proteomes" id="UP000295134"/>
    </source>
</evidence>
<dbReference type="Proteomes" id="UP000295134">
    <property type="component" value="Plasmid pArsFIN2"/>
</dbReference>
<dbReference type="EMBL" id="CP038614">
    <property type="protein sequence ID" value="QBY45628.1"/>
    <property type="molecule type" value="Genomic_DNA"/>
</dbReference>
<gene>
    <name evidence="1" type="ORF">ArsFIN_42390</name>
</gene>
<dbReference type="KEGG" id="ans:ArsFIN_42390"/>
<organism evidence="1 2">
    <name type="scientific">Arsenophonus nasoniae</name>
    <name type="common">son-killer infecting Nasonia vitripennis</name>
    <dbReference type="NCBI Taxonomy" id="638"/>
    <lineage>
        <taxon>Bacteria</taxon>
        <taxon>Pseudomonadati</taxon>
        <taxon>Pseudomonadota</taxon>
        <taxon>Gammaproteobacteria</taxon>
        <taxon>Enterobacterales</taxon>
        <taxon>Morganellaceae</taxon>
        <taxon>Arsenophonus</taxon>
    </lineage>
</organism>
<geneLocation type="plasmid" evidence="2">
    <name>parsfin2</name>
</geneLocation>
<protein>
    <submittedName>
        <fullName evidence="1">Uncharacterized protein</fullName>
    </submittedName>
</protein>
<evidence type="ECO:0000313" key="1">
    <source>
        <dbReference type="EMBL" id="QBY45628.1"/>
    </source>
</evidence>
<name>A0A4P7L6H1_9GAMM</name>
<sequence length="40" mass="4533">MSLSIQSNSLFSFNRTLSNENIKHAIESSWLGISINTVRH</sequence>